<dbReference type="InterPro" id="IPR001537">
    <property type="entry name" value="SpoU_MeTrfase"/>
</dbReference>
<dbReference type="InterPro" id="IPR004384">
    <property type="entry name" value="RNA_MeTrfase_TrmJ/LasT"/>
</dbReference>
<evidence type="ECO:0000313" key="8">
    <source>
        <dbReference type="Proteomes" id="UP000770889"/>
    </source>
</evidence>
<dbReference type="FunFam" id="3.40.1280.10:FF:000006">
    <property type="entry name" value="Uncharacterized tRNA/rRNA methyltransferase HI_0380"/>
    <property type="match status" value="1"/>
</dbReference>
<reference evidence="7 8" key="1">
    <citation type="submission" date="2021-05" db="EMBL/GenBank/DDBJ databases">
        <title>Genetic and Functional Diversity in Clade A Lucinid endosymbionts from the Bahamas.</title>
        <authorList>
            <person name="Giani N.M."/>
            <person name="Engel A.S."/>
            <person name="Campbell B.J."/>
        </authorList>
    </citation>
    <scope>NUCLEOTIDE SEQUENCE [LARGE SCALE GENOMIC DNA]</scope>
    <source>
        <strain evidence="7">LUC16012Gg_MoonRockCtena</strain>
    </source>
</reference>
<sequence length="241" mass="26530">MLKNIRIVLVDTSHPGNIGAAARAMKNMALSQLHLVTPQLFPHQEATSRASGADDLLNSARVSGSLDEALAGCRLVVGTSARSRSVEWPVVSPREAAAKLVEEARQGDVALVFGRERSGLTNCELDRCTFLVNIPTNEAYSSLNLGAAVQVLAYEIYIAQRGEPEAVLESRRDLATAEMLQGFHEHLAQALDDIGFTDPRQSQKLLRRLRSLFQRARPDKDEINIMRGILSAMQGRKSMRR</sequence>
<comment type="function">
    <text evidence="5">Catalyzes the formation of 2'O-methylated cytidine (Cm32) or 2'O-methylated uridine (Um32) at position 32 in tRNA.</text>
</comment>
<dbReference type="EMBL" id="JAHHGM010000013">
    <property type="protein sequence ID" value="MBT2990095.1"/>
    <property type="molecule type" value="Genomic_DNA"/>
</dbReference>
<keyword evidence="3" id="KW-0808">Transferase</keyword>
<dbReference type="GO" id="GO:0003723">
    <property type="term" value="F:RNA binding"/>
    <property type="evidence" value="ECO:0007669"/>
    <property type="project" value="InterPro"/>
</dbReference>
<dbReference type="Proteomes" id="UP000770889">
    <property type="component" value="Unassembled WGS sequence"/>
</dbReference>
<dbReference type="GO" id="GO:0005829">
    <property type="term" value="C:cytosol"/>
    <property type="evidence" value="ECO:0007669"/>
    <property type="project" value="TreeGrafter"/>
</dbReference>
<dbReference type="Pfam" id="PF00588">
    <property type="entry name" value="SpoU_methylase"/>
    <property type="match status" value="1"/>
</dbReference>
<dbReference type="SUPFAM" id="SSF75217">
    <property type="entry name" value="alpha/beta knot"/>
    <property type="match status" value="1"/>
</dbReference>
<dbReference type="CDD" id="cd18093">
    <property type="entry name" value="SpoU-like_TrmJ"/>
    <property type="match status" value="1"/>
</dbReference>
<comment type="subunit">
    <text evidence="5">Homodimer.</text>
</comment>
<evidence type="ECO:0000256" key="1">
    <source>
        <dbReference type="ARBA" id="ARBA00007228"/>
    </source>
</evidence>
<organism evidence="7 8">
    <name type="scientific">Candidatus Thiodiazotropha taylori</name>
    <dbReference type="NCBI Taxonomy" id="2792791"/>
    <lineage>
        <taxon>Bacteria</taxon>
        <taxon>Pseudomonadati</taxon>
        <taxon>Pseudomonadota</taxon>
        <taxon>Gammaproteobacteria</taxon>
        <taxon>Chromatiales</taxon>
        <taxon>Sedimenticolaceae</taxon>
        <taxon>Candidatus Thiodiazotropha</taxon>
    </lineage>
</organism>
<evidence type="ECO:0000256" key="5">
    <source>
        <dbReference type="RuleBase" id="RU362024"/>
    </source>
</evidence>
<keyword evidence="4 5" id="KW-0949">S-adenosyl-L-methionine</keyword>
<dbReference type="PANTHER" id="PTHR42786">
    <property type="entry name" value="TRNA/RRNA METHYLTRANSFERASE"/>
    <property type="match status" value="1"/>
</dbReference>
<dbReference type="InterPro" id="IPR029026">
    <property type="entry name" value="tRNA_m1G_MTases_N"/>
</dbReference>
<accession>A0A944QVK2</accession>
<dbReference type="Gene3D" id="1.10.8.590">
    <property type="match status" value="1"/>
</dbReference>
<dbReference type="AlphaFoldDB" id="A0A944QVK2"/>
<evidence type="ECO:0000256" key="2">
    <source>
        <dbReference type="ARBA" id="ARBA00022603"/>
    </source>
</evidence>
<evidence type="ECO:0000256" key="4">
    <source>
        <dbReference type="ARBA" id="ARBA00022691"/>
    </source>
</evidence>
<dbReference type="Gene3D" id="3.40.1280.10">
    <property type="match status" value="1"/>
</dbReference>
<feature type="domain" description="tRNA/rRNA methyltransferase SpoU type" evidence="6">
    <location>
        <begin position="5"/>
        <end position="154"/>
    </location>
</feature>
<protein>
    <recommendedName>
        <fullName evidence="5">tRNA (cytidine/uridine-2'-O-)-methyltransferase TrmJ</fullName>
        <ecNumber evidence="5">2.1.1.200</ecNumber>
    </recommendedName>
    <alternativeName>
        <fullName evidence="5">tRNA (cytidine(32)/uridine(32)-2'-O)-methyltransferase</fullName>
    </alternativeName>
    <alternativeName>
        <fullName evidence="5">tRNA Cm32/Um32 methyltransferase</fullName>
    </alternativeName>
</protein>
<dbReference type="PIRSF" id="PIRSF004808">
    <property type="entry name" value="LasT"/>
    <property type="match status" value="1"/>
</dbReference>
<dbReference type="GO" id="GO:0002128">
    <property type="term" value="P:tRNA nucleoside ribose methylation"/>
    <property type="evidence" value="ECO:0007669"/>
    <property type="project" value="TreeGrafter"/>
</dbReference>
<gene>
    <name evidence="5" type="primary">trmJ</name>
    <name evidence="7" type="ORF">KME65_14160</name>
</gene>
<evidence type="ECO:0000313" key="7">
    <source>
        <dbReference type="EMBL" id="MBT2990095.1"/>
    </source>
</evidence>
<dbReference type="EC" id="2.1.1.200" evidence="5"/>
<name>A0A944QVK2_9GAMM</name>
<keyword evidence="5" id="KW-0819">tRNA processing</keyword>
<dbReference type="NCBIfam" id="TIGR00050">
    <property type="entry name" value="rRNA_methyl_1"/>
    <property type="match status" value="1"/>
</dbReference>
<comment type="catalytic activity">
    <reaction evidence="5">
        <text>cytidine(32) in tRNA + S-adenosyl-L-methionine = 2'-O-methylcytidine(32) in tRNA + S-adenosyl-L-homocysteine + H(+)</text>
        <dbReference type="Rhea" id="RHEA:42932"/>
        <dbReference type="Rhea" id="RHEA-COMP:10288"/>
        <dbReference type="Rhea" id="RHEA-COMP:10289"/>
        <dbReference type="ChEBI" id="CHEBI:15378"/>
        <dbReference type="ChEBI" id="CHEBI:57856"/>
        <dbReference type="ChEBI" id="CHEBI:59789"/>
        <dbReference type="ChEBI" id="CHEBI:74495"/>
        <dbReference type="ChEBI" id="CHEBI:82748"/>
        <dbReference type="EC" id="2.1.1.200"/>
    </reaction>
</comment>
<evidence type="ECO:0000256" key="3">
    <source>
        <dbReference type="ARBA" id="ARBA00022679"/>
    </source>
</evidence>
<keyword evidence="5" id="KW-0963">Cytoplasm</keyword>
<dbReference type="GO" id="GO:0160206">
    <property type="term" value="F:tRNA (cytidine(32)/uridine(32)-2'-O)-methyltransferase activity"/>
    <property type="evidence" value="ECO:0007669"/>
    <property type="project" value="UniProtKB-EC"/>
</dbReference>
<comment type="subcellular location">
    <subcellularLocation>
        <location evidence="5">Cytoplasm</location>
    </subcellularLocation>
</comment>
<keyword evidence="2 5" id="KW-0489">Methyltransferase</keyword>
<comment type="catalytic activity">
    <reaction evidence="5">
        <text>uridine(32) in tRNA + S-adenosyl-L-methionine = 2'-O-methyluridine(32) in tRNA + S-adenosyl-L-homocysteine + H(+)</text>
        <dbReference type="Rhea" id="RHEA:42936"/>
        <dbReference type="Rhea" id="RHEA-COMP:10107"/>
        <dbReference type="Rhea" id="RHEA-COMP:10290"/>
        <dbReference type="ChEBI" id="CHEBI:15378"/>
        <dbReference type="ChEBI" id="CHEBI:57856"/>
        <dbReference type="ChEBI" id="CHEBI:59789"/>
        <dbReference type="ChEBI" id="CHEBI:65315"/>
        <dbReference type="ChEBI" id="CHEBI:74478"/>
        <dbReference type="EC" id="2.1.1.200"/>
    </reaction>
</comment>
<proteinExistence type="inferred from homology"/>
<dbReference type="InterPro" id="IPR029028">
    <property type="entry name" value="Alpha/beta_knot_MTases"/>
</dbReference>
<comment type="caution">
    <text evidence="7">The sequence shown here is derived from an EMBL/GenBank/DDBJ whole genome shotgun (WGS) entry which is preliminary data.</text>
</comment>
<dbReference type="PANTHER" id="PTHR42786:SF2">
    <property type="entry name" value="TRNA (CYTIDINE_URIDINE-2'-O-)-METHYLTRANSFERASE TRMJ"/>
    <property type="match status" value="1"/>
</dbReference>
<comment type="similarity">
    <text evidence="1">Belongs to the class IV-like SAM-binding methyltransferase superfamily. RNA methyltransferase TrmH family.</text>
</comment>
<evidence type="ECO:0000259" key="6">
    <source>
        <dbReference type="Pfam" id="PF00588"/>
    </source>
</evidence>